<evidence type="ECO:0000259" key="6">
    <source>
        <dbReference type="PROSITE" id="PS50843"/>
    </source>
</evidence>
<dbReference type="SUPFAM" id="SSF50685">
    <property type="entry name" value="Barwin-like endoglucanases"/>
    <property type="match status" value="1"/>
</dbReference>
<dbReference type="AlphaFoldDB" id="A0AAW1NFH2"/>
<feature type="domain" description="Expansin-like CBD" evidence="6">
    <location>
        <begin position="188"/>
        <end position="269"/>
    </location>
</feature>
<keyword evidence="4" id="KW-1133">Transmembrane helix</keyword>
<dbReference type="SMART" id="SM00837">
    <property type="entry name" value="DPBB_1"/>
    <property type="match status" value="1"/>
</dbReference>
<dbReference type="InterPro" id="IPR005795">
    <property type="entry name" value="LolPI"/>
</dbReference>
<comment type="caution">
    <text evidence="7">The sequence shown here is derived from an EMBL/GenBank/DDBJ whole genome shotgun (WGS) entry which is preliminary data.</text>
</comment>
<dbReference type="PANTHER" id="PTHR31692:SF56">
    <property type="entry name" value="EXPANSIN-B2-RELATED"/>
    <property type="match status" value="1"/>
</dbReference>
<comment type="subcellular location">
    <subcellularLocation>
        <location evidence="1">Secreted</location>
    </subcellularLocation>
</comment>
<dbReference type="PROSITE" id="PS50842">
    <property type="entry name" value="EXPANSIN_EG45"/>
    <property type="match status" value="1"/>
</dbReference>
<dbReference type="EMBL" id="JBDFQZ010000001">
    <property type="protein sequence ID" value="KAK9757808.1"/>
    <property type="molecule type" value="Genomic_DNA"/>
</dbReference>
<dbReference type="PROSITE" id="PS50843">
    <property type="entry name" value="EXPANSIN_CBD"/>
    <property type="match status" value="1"/>
</dbReference>
<sequence length="276" mass="29745">MALSFVNCTSSIILPVFLALFIFMKCYECFNPKNINESMYDQGYDFDWSVGAATWYGASNGAGSDGGACGFRDAVGKPPYSGMISAGGPSIYDMGQGCGVCYQVKCTENEACSGDAVRITITDECPGCTKEAAHFDLSGSAFGALAKPGLADQLRNAGVLYHLQYKMVKCDYPGVTVVLRVDPGSNPYYFATSIEYADGTGIEKVELQPQSSDGWLSMYESFGATWAINSGDVLQPPFSIRLTEKVSLNTLILTNVIPLGWQPGQTYRSHVNFNGN</sequence>
<dbReference type="Gene3D" id="2.60.40.760">
    <property type="entry name" value="Expansin, cellulose-binding-like domain"/>
    <property type="match status" value="1"/>
</dbReference>
<protein>
    <submittedName>
        <fullName evidence="7">Uncharacterized protein</fullName>
    </submittedName>
</protein>
<dbReference type="GO" id="GO:0005576">
    <property type="term" value="C:extracellular region"/>
    <property type="evidence" value="ECO:0007669"/>
    <property type="project" value="UniProtKB-SubCell"/>
</dbReference>
<dbReference type="Pfam" id="PF03330">
    <property type="entry name" value="DPBB_1"/>
    <property type="match status" value="1"/>
</dbReference>
<name>A0AAW1NFH2_SAPOF</name>
<keyword evidence="8" id="KW-1185">Reference proteome</keyword>
<gene>
    <name evidence="7" type="ORF">RND81_01G187400</name>
</gene>
<evidence type="ECO:0000313" key="8">
    <source>
        <dbReference type="Proteomes" id="UP001443914"/>
    </source>
</evidence>
<evidence type="ECO:0000256" key="2">
    <source>
        <dbReference type="ARBA" id="ARBA00022525"/>
    </source>
</evidence>
<dbReference type="CDD" id="cd22275">
    <property type="entry name" value="DPBB_EXPB_N"/>
    <property type="match status" value="1"/>
</dbReference>
<keyword evidence="2" id="KW-0964">Secreted</keyword>
<proteinExistence type="inferred from homology"/>
<organism evidence="7 8">
    <name type="scientific">Saponaria officinalis</name>
    <name type="common">Common soapwort</name>
    <name type="synonym">Lychnis saponaria</name>
    <dbReference type="NCBI Taxonomy" id="3572"/>
    <lineage>
        <taxon>Eukaryota</taxon>
        <taxon>Viridiplantae</taxon>
        <taxon>Streptophyta</taxon>
        <taxon>Embryophyta</taxon>
        <taxon>Tracheophyta</taxon>
        <taxon>Spermatophyta</taxon>
        <taxon>Magnoliopsida</taxon>
        <taxon>eudicotyledons</taxon>
        <taxon>Gunneridae</taxon>
        <taxon>Pentapetalae</taxon>
        <taxon>Caryophyllales</taxon>
        <taxon>Caryophyllaceae</taxon>
        <taxon>Caryophylleae</taxon>
        <taxon>Saponaria</taxon>
    </lineage>
</organism>
<accession>A0AAW1NFH2</accession>
<dbReference type="InterPro" id="IPR036749">
    <property type="entry name" value="Expansin_CBD_sf"/>
</dbReference>
<reference evidence="7" key="1">
    <citation type="submission" date="2024-03" db="EMBL/GenBank/DDBJ databases">
        <title>WGS assembly of Saponaria officinalis var. Norfolk2.</title>
        <authorList>
            <person name="Jenkins J."/>
            <person name="Shu S."/>
            <person name="Grimwood J."/>
            <person name="Barry K."/>
            <person name="Goodstein D."/>
            <person name="Schmutz J."/>
            <person name="Leebens-Mack J."/>
            <person name="Osbourn A."/>
        </authorList>
    </citation>
    <scope>NUCLEOTIDE SEQUENCE [LARGE SCALE GENOMIC DNA]</scope>
    <source>
        <strain evidence="7">JIC</strain>
    </source>
</reference>
<evidence type="ECO:0000256" key="4">
    <source>
        <dbReference type="SAM" id="Phobius"/>
    </source>
</evidence>
<keyword evidence="4" id="KW-0812">Transmembrane</keyword>
<dbReference type="InterPro" id="IPR007117">
    <property type="entry name" value="Expansin_CBD"/>
</dbReference>
<dbReference type="InterPro" id="IPR009009">
    <property type="entry name" value="RlpA-like_DPBB"/>
</dbReference>
<dbReference type="InterPro" id="IPR007112">
    <property type="entry name" value="Expansin/allergen_DPBB_dom"/>
</dbReference>
<dbReference type="Gene3D" id="2.40.40.10">
    <property type="entry name" value="RlpA-like domain"/>
    <property type="match status" value="1"/>
</dbReference>
<feature type="domain" description="Expansin-like EG45" evidence="5">
    <location>
        <begin position="66"/>
        <end position="175"/>
    </location>
</feature>
<feature type="transmembrane region" description="Helical" evidence="4">
    <location>
        <begin position="12"/>
        <end position="30"/>
    </location>
</feature>
<evidence type="ECO:0000313" key="7">
    <source>
        <dbReference type="EMBL" id="KAK9757808.1"/>
    </source>
</evidence>
<dbReference type="InterPro" id="IPR007118">
    <property type="entry name" value="Expan_Lol_pI"/>
</dbReference>
<dbReference type="PRINTS" id="PR01225">
    <property type="entry name" value="EXPANSNFAMLY"/>
</dbReference>
<dbReference type="Pfam" id="PF01357">
    <property type="entry name" value="Expansin_C"/>
    <property type="match status" value="1"/>
</dbReference>
<evidence type="ECO:0000256" key="1">
    <source>
        <dbReference type="ARBA" id="ARBA00004613"/>
    </source>
</evidence>
<dbReference type="PRINTS" id="PR00829">
    <property type="entry name" value="LOLP1ALLERGN"/>
</dbReference>
<dbReference type="Proteomes" id="UP001443914">
    <property type="component" value="Unassembled WGS sequence"/>
</dbReference>
<evidence type="ECO:0000256" key="3">
    <source>
        <dbReference type="RuleBase" id="RU003460"/>
    </source>
</evidence>
<dbReference type="InterPro" id="IPR036908">
    <property type="entry name" value="RlpA-like_sf"/>
</dbReference>
<keyword evidence="4" id="KW-0472">Membrane</keyword>
<dbReference type="GO" id="GO:0009653">
    <property type="term" value="P:anatomical structure morphogenesis"/>
    <property type="evidence" value="ECO:0007669"/>
    <property type="project" value="UniProtKB-ARBA"/>
</dbReference>
<dbReference type="PANTHER" id="PTHR31692">
    <property type="entry name" value="EXPANSIN-B3"/>
    <property type="match status" value="1"/>
</dbReference>
<comment type="similarity">
    <text evidence="3">Belongs to the expansin family.</text>
</comment>
<evidence type="ECO:0000259" key="5">
    <source>
        <dbReference type="PROSITE" id="PS50842"/>
    </source>
</evidence>
<dbReference type="SUPFAM" id="SSF49590">
    <property type="entry name" value="PHL pollen allergen"/>
    <property type="match status" value="1"/>
</dbReference>